<feature type="transmembrane region" description="Helical" evidence="7">
    <location>
        <begin position="378"/>
        <end position="405"/>
    </location>
</feature>
<feature type="transmembrane region" description="Helical" evidence="7">
    <location>
        <begin position="59"/>
        <end position="80"/>
    </location>
</feature>
<evidence type="ECO:0000256" key="1">
    <source>
        <dbReference type="ARBA" id="ARBA00004651"/>
    </source>
</evidence>
<feature type="transmembrane region" description="Helical" evidence="7">
    <location>
        <begin position="92"/>
        <end position="112"/>
    </location>
</feature>
<name>A0A4U8Z2S3_METTU</name>
<dbReference type="Proteomes" id="UP000294360">
    <property type="component" value="Chromosome"/>
</dbReference>
<feature type="transmembrane region" description="Helical" evidence="7">
    <location>
        <begin position="270"/>
        <end position="288"/>
    </location>
</feature>
<evidence type="ECO:0000313" key="8">
    <source>
        <dbReference type="EMBL" id="VFU09645.1"/>
    </source>
</evidence>
<keyword evidence="4 7" id="KW-0812">Transmembrane</keyword>
<protein>
    <submittedName>
        <fullName evidence="8">MFS transporter</fullName>
    </submittedName>
</protein>
<evidence type="ECO:0000256" key="7">
    <source>
        <dbReference type="SAM" id="Phobius"/>
    </source>
</evidence>
<dbReference type="EMBL" id="LR536450">
    <property type="protein sequence ID" value="VFU09645.1"/>
    <property type="molecule type" value="Genomic_DNA"/>
</dbReference>
<dbReference type="PANTHER" id="PTHR23513">
    <property type="entry name" value="INTEGRAL MEMBRANE EFFLUX PROTEIN-RELATED"/>
    <property type="match status" value="1"/>
</dbReference>
<gene>
    <name evidence="8" type="ORF">MTUNDRAET4_2758</name>
</gene>
<dbReference type="PANTHER" id="PTHR23513:SF9">
    <property type="entry name" value="ENTEROBACTIN EXPORTER ENTS"/>
    <property type="match status" value="1"/>
</dbReference>
<evidence type="ECO:0000256" key="4">
    <source>
        <dbReference type="ARBA" id="ARBA00022692"/>
    </source>
</evidence>
<comment type="subcellular location">
    <subcellularLocation>
        <location evidence="1">Cell membrane</location>
        <topology evidence="1">Multi-pass membrane protein</topology>
    </subcellularLocation>
</comment>
<keyword evidence="5 7" id="KW-1133">Transmembrane helix</keyword>
<evidence type="ECO:0000313" key="9">
    <source>
        <dbReference type="Proteomes" id="UP000294360"/>
    </source>
</evidence>
<proteinExistence type="predicted"/>
<sequence>MTQASAETPQASAPLQAGAPILRRQNLRLFVSARMAMTFAMQMQNVAIGWYVYALTNDPLSLGLVGLAQFLPAILFILATGHAADRFDRRHVVIVCLVAQALASIALLPVIFSASPKVWPIYAIVFALGSARSFSQPALAALLPDIVSLDAFPRAVALSTSSLQAATIVGPAVGGLLLAWNGVALFCLAATLNAIAALLIAGVTARPARRDPNEATGLKRLLAGFSYLRGNRFLLGAISLDLFAVLFGGVTALLPIFARDILQVGPAGLGLLRSGPAMGAVIVGLILARHPLRRSVGAIMLWSVAAYGVATIVFAFSTSIWLSVTAMIAFGGFDMISMVIRQTMVQLGTPEAMRGRVSAINHVFIGASNQLGDFESSVAAVFLGAAGAAIFGGVGALLVVAFWAWRFPELRRADRLE</sequence>
<feature type="transmembrane region" description="Helical" evidence="7">
    <location>
        <begin position="233"/>
        <end position="258"/>
    </location>
</feature>
<dbReference type="Pfam" id="PF05977">
    <property type="entry name" value="MFS_3"/>
    <property type="match status" value="1"/>
</dbReference>
<feature type="transmembrane region" description="Helical" evidence="7">
    <location>
        <begin position="183"/>
        <end position="203"/>
    </location>
</feature>
<dbReference type="AlphaFoldDB" id="A0A4U8Z2S3"/>
<evidence type="ECO:0000256" key="2">
    <source>
        <dbReference type="ARBA" id="ARBA00022448"/>
    </source>
</evidence>
<dbReference type="GO" id="GO:0005886">
    <property type="term" value="C:plasma membrane"/>
    <property type="evidence" value="ECO:0007669"/>
    <property type="project" value="UniProtKB-SubCell"/>
</dbReference>
<keyword evidence="3" id="KW-1003">Cell membrane</keyword>
<keyword evidence="2" id="KW-0813">Transport</keyword>
<evidence type="ECO:0000256" key="5">
    <source>
        <dbReference type="ARBA" id="ARBA00022989"/>
    </source>
</evidence>
<dbReference type="SUPFAM" id="SSF103473">
    <property type="entry name" value="MFS general substrate transporter"/>
    <property type="match status" value="1"/>
</dbReference>
<dbReference type="OrthoDB" id="7283966at2"/>
<keyword evidence="6 7" id="KW-0472">Membrane</keyword>
<accession>A0A4U8Z2S3</accession>
<feature type="transmembrane region" description="Helical" evidence="7">
    <location>
        <begin position="31"/>
        <end position="53"/>
    </location>
</feature>
<evidence type="ECO:0000256" key="3">
    <source>
        <dbReference type="ARBA" id="ARBA00022475"/>
    </source>
</evidence>
<feature type="transmembrane region" description="Helical" evidence="7">
    <location>
        <begin position="300"/>
        <end position="330"/>
    </location>
</feature>
<dbReference type="CDD" id="cd06173">
    <property type="entry name" value="MFS_MefA_like"/>
    <property type="match status" value="1"/>
</dbReference>
<dbReference type="RefSeq" id="WP_134490084.1">
    <property type="nucleotide sequence ID" value="NZ_CP139089.1"/>
</dbReference>
<dbReference type="InterPro" id="IPR036259">
    <property type="entry name" value="MFS_trans_sf"/>
</dbReference>
<organism evidence="8 9">
    <name type="scientific">Methylocella tundrae</name>
    <dbReference type="NCBI Taxonomy" id="227605"/>
    <lineage>
        <taxon>Bacteria</taxon>
        <taxon>Pseudomonadati</taxon>
        <taxon>Pseudomonadota</taxon>
        <taxon>Alphaproteobacteria</taxon>
        <taxon>Hyphomicrobiales</taxon>
        <taxon>Beijerinckiaceae</taxon>
        <taxon>Methylocella</taxon>
    </lineage>
</organism>
<dbReference type="KEGG" id="mtun:MTUNDRAET4_2758"/>
<dbReference type="Gene3D" id="1.20.1250.20">
    <property type="entry name" value="MFS general substrate transporter like domains"/>
    <property type="match status" value="1"/>
</dbReference>
<reference evidence="8 9" key="1">
    <citation type="submission" date="2019-03" db="EMBL/GenBank/DDBJ databases">
        <authorList>
            <person name="Kox A.R. M."/>
        </authorList>
    </citation>
    <scope>NUCLEOTIDE SEQUENCE [LARGE SCALE GENOMIC DNA]</scope>
    <source>
        <strain evidence="8">MTUNDRAET4 annotated genome</strain>
    </source>
</reference>
<dbReference type="InterPro" id="IPR010290">
    <property type="entry name" value="TM_effector"/>
</dbReference>
<evidence type="ECO:0000256" key="6">
    <source>
        <dbReference type="ARBA" id="ARBA00023136"/>
    </source>
</evidence>